<dbReference type="Pfam" id="PF09937">
    <property type="entry name" value="DUF2169"/>
    <property type="match status" value="1"/>
</dbReference>
<gene>
    <name evidence="2" type="ORF">F2P45_15445</name>
</gene>
<dbReference type="Proteomes" id="UP000609726">
    <property type="component" value="Unassembled WGS sequence"/>
</dbReference>
<dbReference type="EMBL" id="WHJH01000016">
    <property type="protein sequence ID" value="NHZ90402.1"/>
    <property type="molecule type" value="Genomic_DNA"/>
</dbReference>
<keyword evidence="3" id="KW-1185">Reference proteome</keyword>
<organism evidence="2 3">
    <name type="scientific">Massilia mucilaginosa</name>
    <dbReference type="NCBI Taxonomy" id="2609282"/>
    <lineage>
        <taxon>Bacteria</taxon>
        <taxon>Pseudomonadati</taxon>
        <taxon>Pseudomonadota</taxon>
        <taxon>Betaproteobacteria</taxon>
        <taxon>Burkholderiales</taxon>
        <taxon>Oxalobacteraceae</taxon>
        <taxon>Telluria group</taxon>
        <taxon>Massilia</taxon>
    </lineage>
</organism>
<accession>A0ABX0NVA9</accession>
<proteinExistence type="predicted"/>
<evidence type="ECO:0000313" key="3">
    <source>
        <dbReference type="Proteomes" id="UP000609726"/>
    </source>
</evidence>
<evidence type="ECO:0000313" key="2">
    <source>
        <dbReference type="EMBL" id="NHZ90402.1"/>
    </source>
</evidence>
<comment type="caution">
    <text evidence="2">The sequence shown here is derived from an EMBL/GenBank/DDBJ whole genome shotgun (WGS) entry which is preliminary data.</text>
</comment>
<feature type="domain" description="DUF2169" evidence="1">
    <location>
        <begin position="29"/>
        <end position="329"/>
    </location>
</feature>
<dbReference type="InterPro" id="IPR018683">
    <property type="entry name" value="DUF2169"/>
</dbReference>
<name>A0ABX0NVA9_9BURK</name>
<protein>
    <submittedName>
        <fullName evidence="2">DUF2169 domain-containing protein</fullName>
    </submittedName>
</protein>
<evidence type="ECO:0000259" key="1">
    <source>
        <dbReference type="Pfam" id="PF09937"/>
    </source>
</evidence>
<sequence length="379" mass="41174">MPERISAAMNLINHTAMVAGYTTSHNTDGSECLIVVIKATYRLPYGAEAVELMKEQVAISLADTATGEPGVSAPEYECDYCLEKPKVDVLLLGSAYAPKGIPASVVPVGLRVGTMTKAFNVHGKRQWRAHLLGAVVGISKAEPFTRQAISYDIAYGGTETGPQRKKGLAYALNPIGCGYKPHTSFADGQAVAQTESPMQPVSSPSGSYLPMSFGPLGRNWAQRVGFAGTYDTQWQENDFPFLPKDFDPRYFQSAPEDQQLDALVGGELVILANLTHPALTPSGRLTFHLPDLAMHINMIPQQGVPERVAARADTLVLEPDNQRFTVVWRVVKDLHNDIMRYKAIEIGERPKGHVVKIPLEMLLGELPSQRGGALPGESP</sequence>
<reference evidence="2 3" key="1">
    <citation type="submission" date="2019-10" db="EMBL/GenBank/DDBJ databases">
        <title>Taxonomy of Antarctic Massilia spp.: description of Massilia rubra sp. nov., Massilia aquatica sp. nov., Massilia mucilaginosa sp. nov., Massilia frigida sp. nov. isolated from streams, lakes and regoliths.</title>
        <authorList>
            <person name="Holochova P."/>
            <person name="Sedlacek I."/>
            <person name="Kralova S."/>
            <person name="Maslanova I."/>
            <person name="Busse H.-J."/>
            <person name="Stankova E."/>
            <person name="Vrbovska V."/>
            <person name="Kovarovic V."/>
            <person name="Bartak M."/>
            <person name="Svec P."/>
            <person name="Pantucek R."/>
        </authorList>
    </citation>
    <scope>NUCLEOTIDE SEQUENCE [LARGE SCALE GENOMIC DNA]</scope>
    <source>
        <strain evidence="2 3">CCM 8733</strain>
    </source>
</reference>